<geneLocation type="nucleomorph" evidence="1"/>
<evidence type="ECO:0000313" key="2">
    <source>
        <dbReference type="Proteomes" id="UP000243127"/>
    </source>
</evidence>
<gene>
    <name evidence="1" type="ORF">HAN_3g378</name>
</gene>
<dbReference type="GeneID" id="5739537"/>
<name>A9BL06_HEMAN</name>
<proteinExistence type="predicted"/>
<keyword evidence="1" id="KW-0542">Nucleomorph</keyword>
<evidence type="ECO:0000313" key="1">
    <source>
        <dbReference type="EMBL" id="ABW98189.1"/>
    </source>
</evidence>
<protein>
    <submittedName>
        <fullName evidence="1">Uncharacterized protein</fullName>
    </submittedName>
</protein>
<dbReference type="AlphaFoldDB" id="A9BL06"/>
<sequence>MDSIIFSKNLLSYLFLFDSIGLQKFSKTKYNSLKNFCKLSIYNLHQTYLNIFGIFFEKLSKLFFEKEFLVFCEIQELLNNKKIKKISERNFFFLNKPVNKKLFTSNFSESHSLILKKRKILSTDYIKQNQDLLKIKKRFSEIKKNKYLKKKQIFPLFLPKNSEIKVAQKISQKKKDFAVKNGKLNTNLLRKKKLTTSDLFLNFDLNKNKINKLLKQKILKFPLKKKILKIILLGTVEKEREKRERKEIFLKKKKFKKISTDFETYELKSYFDLNYKSKKLKLKKKLPFSKFSKKFQTKTPFNGLNLTPVIEKIKATKNPKKILFLMNFLEDISKNWILIKQINPFGEVHGFLKKSKL</sequence>
<dbReference type="RefSeq" id="XP_001712514.1">
    <property type="nucleotide sequence ID" value="XM_001712462.1"/>
</dbReference>
<organism evidence="1 2">
    <name type="scientific">Hemiselmis andersenii</name>
    <name type="common">Cryptophyte alga</name>
    <dbReference type="NCBI Taxonomy" id="464988"/>
    <lineage>
        <taxon>Eukaryota</taxon>
        <taxon>Cryptophyceae</taxon>
        <taxon>Cryptomonadales</taxon>
        <taxon>Hemiselmidaceae</taxon>
        <taxon>Hemiselmis</taxon>
    </lineage>
</organism>
<accession>A9BL06</accession>
<dbReference type="EMBL" id="CP000883">
    <property type="protein sequence ID" value="ABW98189.1"/>
    <property type="molecule type" value="Genomic_DNA"/>
</dbReference>
<reference evidence="1 2" key="1">
    <citation type="journal article" date="2007" name="Proc. Natl. Acad. Sci. U.S.A.">
        <title>Nucleomorph genome of Hemiselmis andersenii reveals complete intron loss and compaction as a driver of protein structure and function.</title>
        <authorList>
            <person name="Lane C.E."/>
            <person name="van den Heuvel K."/>
            <person name="Kozera C."/>
            <person name="Curtis B.A."/>
            <person name="Parsons B.J."/>
            <person name="Bowman S."/>
            <person name="Archibald J.M."/>
        </authorList>
    </citation>
    <scope>NUCLEOTIDE SEQUENCE [LARGE SCALE GENOMIC DNA]</scope>
    <source>
        <strain evidence="1 2">CCMP644</strain>
    </source>
</reference>
<dbReference type="Proteomes" id="UP000243127">
    <property type="component" value="Nucleomorph 3"/>
</dbReference>